<dbReference type="Gene3D" id="1.20.5.4130">
    <property type="match status" value="1"/>
</dbReference>
<dbReference type="EMBL" id="JAVYJV010000020">
    <property type="protein sequence ID" value="KAK4343416.1"/>
    <property type="molecule type" value="Genomic_DNA"/>
</dbReference>
<accession>A0AAE1R1U6</accession>
<protein>
    <submittedName>
        <fullName evidence="1">Uncharacterized protein</fullName>
    </submittedName>
</protein>
<proteinExistence type="predicted"/>
<organism evidence="1 2">
    <name type="scientific">Anisodus tanguticus</name>
    <dbReference type="NCBI Taxonomy" id="243964"/>
    <lineage>
        <taxon>Eukaryota</taxon>
        <taxon>Viridiplantae</taxon>
        <taxon>Streptophyta</taxon>
        <taxon>Embryophyta</taxon>
        <taxon>Tracheophyta</taxon>
        <taxon>Spermatophyta</taxon>
        <taxon>Magnoliopsida</taxon>
        <taxon>eudicotyledons</taxon>
        <taxon>Gunneridae</taxon>
        <taxon>Pentapetalae</taxon>
        <taxon>asterids</taxon>
        <taxon>lamiids</taxon>
        <taxon>Solanales</taxon>
        <taxon>Solanaceae</taxon>
        <taxon>Solanoideae</taxon>
        <taxon>Hyoscyameae</taxon>
        <taxon>Anisodus</taxon>
    </lineage>
</organism>
<dbReference type="AlphaFoldDB" id="A0AAE1R1U6"/>
<sequence>MAYAAITSLMSTIDQSTQLISYNLLPFYEKFEFLRAILDKPCKIAGHLEAFTSLEAEIIELACSTEDLVDSESRKVFLAENEITRKIDIWELRFVLKQALGHIDSAINKWMAMRPDTEDQRPQNLTLSA</sequence>
<gene>
    <name evidence="1" type="ORF">RND71_036510</name>
</gene>
<reference evidence="1" key="1">
    <citation type="submission" date="2023-12" db="EMBL/GenBank/DDBJ databases">
        <title>Genome assembly of Anisodus tanguticus.</title>
        <authorList>
            <person name="Wang Y.-J."/>
        </authorList>
    </citation>
    <scope>NUCLEOTIDE SEQUENCE</scope>
    <source>
        <strain evidence="1">KB-2021</strain>
        <tissue evidence="1">Leaf</tissue>
    </source>
</reference>
<evidence type="ECO:0000313" key="1">
    <source>
        <dbReference type="EMBL" id="KAK4343416.1"/>
    </source>
</evidence>
<comment type="caution">
    <text evidence="1">The sequence shown here is derived from an EMBL/GenBank/DDBJ whole genome shotgun (WGS) entry which is preliminary data.</text>
</comment>
<keyword evidence="2" id="KW-1185">Reference proteome</keyword>
<dbReference type="Proteomes" id="UP001291623">
    <property type="component" value="Unassembled WGS sequence"/>
</dbReference>
<evidence type="ECO:0000313" key="2">
    <source>
        <dbReference type="Proteomes" id="UP001291623"/>
    </source>
</evidence>
<name>A0AAE1R1U6_9SOLA</name>